<keyword evidence="1" id="KW-0472">Membrane</keyword>
<dbReference type="Proteomes" id="UP000263642">
    <property type="component" value="Unassembled WGS sequence"/>
</dbReference>
<dbReference type="InterPro" id="IPR007445">
    <property type="entry name" value="PilO"/>
</dbReference>
<dbReference type="EMBL" id="DQAY01000157">
    <property type="protein sequence ID" value="HCO26370.1"/>
    <property type="molecule type" value="Genomic_DNA"/>
</dbReference>
<sequence length="202" mass="23024">MNDKLRRDSLITIIGLSVVVALFTFVVYLPGLKSKQRLNQEIEDYHQKISAIPAKVKQLEELHQQLDQRITFINRLSQRIPVGKDTHQVLQRVALLAKTASLTVSELNPGETEEHATYIRQPFKLSISGHYSGLLQFLNELDKEKRVFTVNQVSLIKQNGDSAGLIKGTIDLSVYALRENQRDYSDFSENRVSKTFLSADKR</sequence>
<name>A0A3D3RFI5_9PLAN</name>
<dbReference type="InterPro" id="IPR014717">
    <property type="entry name" value="Transl_elong_EF1B/ribsomal_bS6"/>
</dbReference>
<dbReference type="AlphaFoldDB" id="A0A3D3RFI5"/>
<feature type="transmembrane region" description="Helical" evidence="1">
    <location>
        <begin position="9"/>
        <end position="29"/>
    </location>
</feature>
<proteinExistence type="predicted"/>
<evidence type="ECO:0000313" key="3">
    <source>
        <dbReference type="Proteomes" id="UP000263642"/>
    </source>
</evidence>
<accession>A0A3D3RFI5</accession>
<keyword evidence="1" id="KW-1133">Transmembrane helix</keyword>
<comment type="caution">
    <text evidence="2">The sequence shown here is derived from an EMBL/GenBank/DDBJ whole genome shotgun (WGS) entry which is preliminary data.</text>
</comment>
<evidence type="ECO:0000313" key="2">
    <source>
        <dbReference type="EMBL" id="HCO26370.1"/>
    </source>
</evidence>
<dbReference type="GO" id="GO:0043683">
    <property type="term" value="P:type IV pilus assembly"/>
    <property type="evidence" value="ECO:0007669"/>
    <property type="project" value="InterPro"/>
</dbReference>
<reference evidence="2 3" key="1">
    <citation type="journal article" date="2018" name="Nat. Biotechnol.">
        <title>A standardized bacterial taxonomy based on genome phylogeny substantially revises the tree of life.</title>
        <authorList>
            <person name="Parks D.H."/>
            <person name="Chuvochina M."/>
            <person name="Waite D.W."/>
            <person name="Rinke C."/>
            <person name="Skarshewski A."/>
            <person name="Chaumeil P.A."/>
            <person name="Hugenholtz P."/>
        </authorList>
    </citation>
    <scope>NUCLEOTIDE SEQUENCE [LARGE SCALE GENOMIC DNA]</scope>
    <source>
        <strain evidence="2">UBA9375</strain>
    </source>
</reference>
<keyword evidence="1" id="KW-0812">Transmembrane</keyword>
<organism evidence="2 3">
    <name type="scientific">Gimesia maris</name>
    <dbReference type="NCBI Taxonomy" id="122"/>
    <lineage>
        <taxon>Bacteria</taxon>
        <taxon>Pseudomonadati</taxon>
        <taxon>Planctomycetota</taxon>
        <taxon>Planctomycetia</taxon>
        <taxon>Planctomycetales</taxon>
        <taxon>Planctomycetaceae</taxon>
        <taxon>Gimesia</taxon>
    </lineage>
</organism>
<dbReference type="PANTHER" id="PTHR39555:SF1">
    <property type="entry name" value="TYPE IV PILUS INNER MEMBRANE COMPONENT PILO"/>
    <property type="match status" value="1"/>
</dbReference>
<gene>
    <name evidence="2" type="ORF">DIT97_26385</name>
</gene>
<protein>
    <recommendedName>
        <fullName evidence="4">Pilus assembly protein, PilO</fullName>
    </recommendedName>
</protein>
<dbReference type="Gene3D" id="3.30.70.60">
    <property type="match status" value="1"/>
</dbReference>
<evidence type="ECO:0008006" key="4">
    <source>
        <dbReference type="Google" id="ProtNLM"/>
    </source>
</evidence>
<dbReference type="GO" id="GO:0043107">
    <property type="term" value="P:type IV pilus-dependent motility"/>
    <property type="evidence" value="ECO:0007669"/>
    <property type="project" value="InterPro"/>
</dbReference>
<dbReference type="PANTHER" id="PTHR39555">
    <property type="entry name" value="FIMBRIAL ASSEMBLY PROTEIN PILO-LIKE PROTEIN-RELATED"/>
    <property type="match status" value="1"/>
</dbReference>
<evidence type="ECO:0000256" key="1">
    <source>
        <dbReference type="SAM" id="Phobius"/>
    </source>
</evidence>
<dbReference type="Pfam" id="PF04350">
    <property type="entry name" value="PilO"/>
    <property type="match status" value="1"/>
</dbReference>